<sequence>MSLDAVFEDAARAHFANPPATWRIHPGPGGWNIVDLHGAVLDTCATFAQGEQCRHSGPAAQRWHRRTDWYLGYDDTSGSRPLTALERLIVADLVDAVTSADFEIRRATSVRPARFVDQEASDDRLWLAALLPDGHYRVRGDFATTYRADQLDFQDEQASAEFRTFLYELITGQELATAASHSTENKAARHWIVAD</sequence>
<dbReference type="AlphaFoldDB" id="A0A064CAD9"/>
<comment type="caution">
    <text evidence="1">The sequence shown here is derived from an EMBL/GenBank/DDBJ whole genome shotgun (WGS) entry which is preliminary data.</text>
</comment>
<proteinExistence type="predicted"/>
<organism evidence="1 2">
    <name type="scientific">Mycolicibacterium aromaticivorans JS19b1 = JCM 16368</name>
    <dbReference type="NCBI Taxonomy" id="1440774"/>
    <lineage>
        <taxon>Bacteria</taxon>
        <taxon>Bacillati</taxon>
        <taxon>Actinomycetota</taxon>
        <taxon>Actinomycetes</taxon>
        <taxon>Mycobacteriales</taxon>
        <taxon>Mycobacteriaceae</taxon>
        <taxon>Mycolicibacterium</taxon>
    </lineage>
</organism>
<evidence type="ECO:0000313" key="2">
    <source>
        <dbReference type="Proteomes" id="UP000022835"/>
    </source>
</evidence>
<dbReference type="EMBL" id="JALN02000006">
    <property type="protein sequence ID" value="KDE96646.1"/>
    <property type="molecule type" value="Genomic_DNA"/>
</dbReference>
<protein>
    <submittedName>
        <fullName evidence="1">Uncharacterized protein</fullName>
    </submittedName>
</protein>
<dbReference type="eggNOG" id="ENOG5031YD7">
    <property type="taxonomic scope" value="Bacteria"/>
</dbReference>
<evidence type="ECO:0000313" key="1">
    <source>
        <dbReference type="EMBL" id="KDE96646.1"/>
    </source>
</evidence>
<accession>A0A064CAD9</accession>
<keyword evidence="2" id="KW-1185">Reference proteome</keyword>
<dbReference type="Proteomes" id="UP000022835">
    <property type="component" value="Unassembled WGS sequence"/>
</dbReference>
<gene>
    <name evidence="1" type="ORF">Y900_030980</name>
</gene>
<dbReference type="OrthoDB" id="4617082at2"/>
<name>A0A064CAD9_9MYCO</name>
<reference evidence="1" key="1">
    <citation type="submission" date="2014-05" db="EMBL/GenBank/DDBJ databases">
        <title>Genome sequence of Mycobacterium aromaticivorans strain JS19b1T (= DSM 45407T).</title>
        <authorList>
            <person name="Kwak Y."/>
            <person name="Park G.-S."/>
            <person name="Li Q.X."/>
            <person name="Lee S.-E."/>
            <person name="Shin J.-H."/>
        </authorList>
    </citation>
    <scope>NUCLEOTIDE SEQUENCE [LARGE SCALE GENOMIC DNA]</scope>
    <source>
        <strain evidence="1">JS19b1</strain>
    </source>
</reference>
<dbReference type="RefSeq" id="WP_036349870.1">
    <property type="nucleotide sequence ID" value="NZ_JALN02000006.1"/>
</dbReference>